<dbReference type="InterPro" id="IPR014960">
    <property type="entry name" value="DUF1828"/>
</dbReference>
<gene>
    <name evidence="2" type="ORF">LrDSM24759_09250</name>
</gene>
<keyword evidence="3" id="KW-1185">Reference proteome</keyword>
<dbReference type="OrthoDB" id="2308164at2"/>
<feature type="domain" description="DUF1828" evidence="1">
    <location>
        <begin position="35"/>
        <end position="122"/>
    </location>
</feature>
<sequence length="126" mass="14585">MTDKELQNISQASYNWLKSNLQFYRMGESTIEVETPLIDAFGQKVYCFIEGLDNGYRVSDDGWLMYKLDPNQEDEDFYEAAVDVAVGSGFDFDEEINEIFQDVEEKELPLMLNNLAQLEVAISYLR</sequence>
<evidence type="ECO:0000313" key="3">
    <source>
        <dbReference type="Proteomes" id="UP000257317"/>
    </source>
</evidence>
<dbReference type="Proteomes" id="UP000257317">
    <property type="component" value="Unassembled WGS sequence"/>
</dbReference>
<evidence type="ECO:0000259" key="1">
    <source>
        <dbReference type="Pfam" id="PF08861"/>
    </source>
</evidence>
<organism evidence="2 3">
    <name type="scientific">Lactobacillus rodentium</name>
    <dbReference type="NCBI Taxonomy" id="947835"/>
    <lineage>
        <taxon>Bacteria</taxon>
        <taxon>Bacillati</taxon>
        <taxon>Bacillota</taxon>
        <taxon>Bacilli</taxon>
        <taxon>Lactobacillales</taxon>
        <taxon>Lactobacillaceae</taxon>
        <taxon>Lactobacillus</taxon>
    </lineage>
</organism>
<accession>A0A2Z6T843</accession>
<dbReference type="RefSeq" id="WP_117118340.1">
    <property type="nucleotide sequence ID" value="NZ_BFBY01000006.1"/>
</dbReference>
<proteinExistence type="predicted"/>
<comment type="caution">
    <text evidence="2">The sequence shown here is derived from an EMBL/GenBank/DDBJ whole genome shotgun (WGS) entry which is preliminary data.</text>
</comment>
<dbReference type="Pfam" id="PF08861">
    <property type="entry name" value="DUF1828"/>
    <property type="match status" value="1"/>
</dbReference>
<reference evidence="3" key="1">
    <citation type="submission" date="2018-03" db="EMBL/GenBank/DDBJ databases">
        <title>New taxa in the Lactobacillus gasseri group.</title>
        <authorList>
            <person name="Tanizawa Y."/>
            <person name="Tohno M."/>
            <person name="Endo A."/>
            <person name="Arita M."/>
        </authorList>
    </citation>
    <scope>NUCLEOTIDE SEQUENCE [LARGE SCALE GENOMIC DNA]</scope>
    <source>
        <strain evidence="3">DSM 24759</strain>
    </source>
</reference>
<name>A0A2Z6T843_9LACO</name>
<evidence type="ECO:0000313" key="2">
    <source>
        <dbReference type="EMBL" id="GBG05011.1"/>
    </source>
</evidence>
<protein>
    <recommendedName>
        <fullName evidence="1">DUF1828 domain-containing protein</fullName>
    </recommendedName>
</protein>
<dbReference type="AlphaFoldDB" id="A0A2Z6T843"/>
<dbReference type="EMBL" id="BFBY01000006">
    <property type="protein sequence ID" value="GBG05011.1"/>
    <property type="molecule type" value="Genomic_DNA"/>
</dbReference>